<dbReference type="EMBL" id="JYFN01000020">
    <property type="protein sequence ID" value="KJE22781.1"/>
    <property type="molecule type" value="Genomic_DNA"/>
</dbReference>
<comment type="caution">
    <text evidence="6">The sequence shown here is derived from an EMBL/GenBank/DDBJ whole genome shotgun (WGS) entry which is preliminary data.</text>
</comment>
<keyword evidence="3" id="KW-0560">Oxidoreductase</keyword>
<dbReference type="InterPro" id="IPR050172">
    <property type="entry name" value="SsuD_RutA_monooxygenase"/>
</dbReference>
<dbReference type="InterPro" id="IPR011251">
    <property type="entry name" value="Luciferase-like_dom"/>
</dbReference>
<evidence type="ECO:0000256" key="2">
    <source>
        <dbReference type="ARBA" id="ARBA00022643"/>
    </source>
</evidence>
<dbReference type="SUPFAM" id="SSF51679">
    <property type="entry name" value="Bacterial luciferase-like"/>
    <property type="match status" value="1"/>
</dbReference>
<proteinExistence type="predicted"/>
<dbReference type="AlphaFoldDB" id="A0A0D8BF73"/>
<dbReference type="InterPro" id="IPR019921">
    <property type="entry name" value="Lucif-like_OxRdtase_Rv2161c"/>
</dbReference>
<evidence type="ECO:0000313" key="6">
    <source>
        <dbReference type="EMBL" id="KJE22781.1"/>
    </source>
</evidence>
<keyword evidence="1" id="KW-0285">Flavoprotein</keyword>
<dbReference type="PATRIC" id="fig|1502723.3.peg.2103"/>
<dbReference type="GO" id="GO:0008726">
    <property type="term" value="F:alkanesulfonate monooxygenase activity"/>
    <property type="evidence" value="ECO:0007669"/>
    <property type="project" value="TreeGrafter"/>
</dbReference>
<evidence type="ECO:0000313" key="7">
    <source>
        <dbReference type="Proteomes" id="UP000032545"/>
    </source>
</evidence>
<dbReference type="InterPro" id="IPR036661">
    <property type="entry name" value="Luciferase-like_sf"/>
</dbReference>
<name>A0A0D8BF73_9ACTN</name>
<evidence type="ECO:0000256" key="1">
    <source>
        <dbReference type="ARBA" id="ARBA00022630"/>
    </source>
</evidence>
<dbReference type="RefSeq" id="WP_044885556.1">
    <property type="nucleotide sequence ID" value="NZ_JYFN01000020.1"/>
</dbReference>
<accession>A0A0D8BF73</accession>
<dbReference type="Gene3D" id="3.20.20.30">
    <property type="entry name" value="Luciferase-like domain"/>
    <property type="match status" value="1"/>
</dbReference>
<reference evidence="7" key="1">
    <citation type="submission" date="2015-02" db="EMBL/GenBank/DDBJ databases">
        <title>Draft Genome of Frankia sp. CpI1-S.</title>
        <authorList>
            <person name="Oshone R.T."/>
            <person name="Ngom M."/>
            <person name="Ghodhbane-Gtari F."/>
            <person name="Gtari M."/>
            <person name="Morris K."/>
            <person name="Thomas K."/>
            <person name="Sen A."/>
            <person name="Tisa L.S."/>
        </authorList>
    </citation>
    <scope>NUCLEOTIDE SEQUENCE [LARGE SCALE GENOMIC DNA]</scope>
    <source>
        <strain evidence="7">CpI1-S</strain>
    </source>
</reference>
<dbReference type="Pfam" id="PF00296">
    <property type="entry name" value="Bac_luciferase"/>
    <property type="match status" value="1"/>
</dbReference>
<evidence type="ECO:0000256" key="4">
    <source>
        <dbReference type="ARBA" id="ARBA00023033"/>
    </source>
</evidence>
<feature type="domain" description="Luciferase-like" evidence="5">
    <location>
        <begin position="15"/>
        <end position="290"/>
    </location>
</feature>
<dbReference type="PANTHER" id="PTHR42847:SF4">
    <property type="entry name" value="ALKANESULFONATE MONOOXYGENASE-RELATED"/>
    <property type="match status" value="1"/>
</dbReference>
<keyword evidence="2" id="KW-0288">FMN</keyword>
<protein>
    <submittedName>
        <fullName evidence="6">Oxidoreductase</fullName>
    </submittedName>
</protein>
<dbReference type="GO" id="GO:0046306">
    <property type="term" value="P:alkanesulfonate catabolic process"/>
    <property type="evidence" value="ECO:0007669"/>
    <property type="project" value="TreeGrafter"/>
</dbReference>
<evidence type="ECO:0000259" key="5">
    <source>
        <dbReference type="Pfam" id="PF00296"/>
    </source>
</evidence>
<dbReference type="OrthoDB" id="7903015at2"/>
<dbReference type="Proteomes" id="UP000032545">
    <property type="component" value="Unassembled WGS sequence"/>
</dbReference>
<sequence>MKYVAELVLDAGCRPGAFSARRLARIARRIEDAGYDAIAVNDHLAPSRKWYEAGGHDAYEPFGLMAYLAAVTERVRLMTFAVVVPHRNPFALAKSVATTDALSDGRLDLGVAVGYLRSEFLALGADFDERNELFDEALAVLRGAWTAGSVSARGRHFDGLDQVLAPAPVQLPHPPLWIAGNSARARRRAAAWGQGWAPLSIDDLGARTIRSVSIPTVDDLRRAARTLRADTVVAGRDPAEVGLWATTSDSSAAGRDELDHRAHLDHLVELADLGASHFTATFHLDDTDGAERAVDGYAEHVLAAAGLPR</sequence>
<reference evidence="6 7" key="2">
    <citation type="journal article" date="2016" name="Genome Announc.">
        <title>Permanent Draft Genome Sequences for Two Variants of Frankia sp. Strain CpI1, the First Frankia Strain Isolated from Root Nodules of Comptonia peregrina.</title>
        <authorList>
            <person name="Oshone R."/>
            <person name="Hurst S.G.IV."/>
            <person name="Abebe-Akele F."/>
            <person name="Simpson S."/>
            <person name="Morris K."/>
            <person name="Thomas W.K."/>
            <person name="Tisa L.S."/>
        </authorList>
    </citation>
    <scope>NUCLEOTIDE SEQUENCE [LARGE SCALE GENOMIC DNA]</scope>
    <source>
        <strain evidence="7">CpI1-S</strain>
    </source>
</reference>
<keyword evidence="4" id="KW-0503">Monooxygenase</keyword>
<keyword evidence="7" id="KW-1185">Reference proteome</keyword>
<gene>
    <name evidence="6" type="ORF">FF36_02960</name>
</gene>
<dbReference type="NCBIfam" id="TIGR03619">
    <property type="entry name" value="F420_Rv2161c"/>
    <property type="match status" value="1"/>
</dbReference>
<organism evidence="6 7">
    <name type="scientific">Frankia torreyi</name>
    <dbReference type="NCBI Taxonomy" id="1856"/>
    <lineage>
        <taxon>Bacteria</taxon>
        <taxon>Bacillati</taxon>
        <taxon>Actinomycetota</taxon>
        <taxon>Actinomycetes</taxon>
        <taxon>Frankiales</taxon>
        <taxon>Frankiaceae</taxon>
        <taxon>Frankia</taxon>
    </lineage>
</organism>
<dbReference type="PANTHER" id="PTHR42847">
    <property type="entry name" value="ALKANESULFONATE MONOOXYGENASE"/>
    <property type="match status" value="1"/>
</dbReference>
<evidence type="ECO:0000256" key="3">
    <source>
        <dbReference type="ARBA" id="ARBA00023002"/>
    </source>
</evidence>